<evidence type="ECO:0000313" key="9">
    <source>
        <dbReference type="Proteomes" id="UP000053095"/>
    </source>
</evidence>
<keyword evidence="4" id="KW-0804">Transcription</keyword>
<dbReference type="PROSITE" id="PS50048">
    <property type="entry name" value="ZN2_CY6_FUNGAL_2"/>
    <property type="match status" value="1"/>
</dbReference>
<dbReference type="Pfam" id="PF00172">
    <property type="entry name" value="Zn_clus"/>
    <property type="match status" value="1"/>
</dbReference>
<dbReference type="PROSITE" id="PS00463">
    <property type="entry name" value="ZN2_CY6_FUNGAL_1"/>
    <property type="match status" value="1"/>
</dbReference>
<dbReference type="CDD" id="cd00067">
    <property type="entry name" value="GAL4"/>
    <property type="match status" value="1"/>
</dbReference>
<feature type="region of interest" description="Disordered" evidence="6">
    <location>
        <begin position="1"/>
        <end position="52"/>
    </location>
</feature>
<accession>A0A478ECV6</accession>
<evidence type="ECO:0000256" key="2">
    <source>
        <dbReference type="ARBA" id="ARBA00023015"/>
    </source>
</evidence>
<dbReference type="GO" id="GO:0006351">
    <property type="term" value="P:DNA-templated transcription"/>
    <property type="evidence" value="ECO:0007669"/>
    <property type="project" value="InterPro"/>
</dbReference>
<evidence type="ECO:0000256" key="1">
    <source>
        <dbReference type="ARBA" id="ARBA00022723"/>
    </source>
</evidence>
<dbReference type="EMBL" id="DF933840">
    <property type="protein sequence ID" value="GAM42653.1"/>
    <property type="molecule type" value="Genomic_DNA"/>
</dbReference>
<gene>
    <name evidence="8" type="ORF">TCE0_044r16829</name>
</gene>
<dbReference type="CDD" id="cd12148">
    <property type="entry name" value="fungal_TF_MHR"/>
    <property type="match status" value="1"/>
</dbReference>
<evidence type="ECO:0000256" key="4">
    <source>
        <dbReference type="ARBA" id="ARBA00023163"/>
    </source>
</evidence>
<dbReference type="Pfam" id="PF04082">
    <property type="entry name" value="Fungal_trans"/>
    <property type="match status" value="1"/>
</dbReference>
<dbReference type="SMART" id="SM00066">
    <property type="entry name" value="GAL4"/>
    <property type="match status" value="1"/>
</dbReference>
<keyword evidence="3" id="KW-0238">DNA-binding</keyword>
<dbReference type="InterPro" id="IPR001138">
    <property type="entry name" value="Zn2Cys6_DnaBD"/>
</dbReference>
<evidence type="ECO:0000256" key="5">
    <source>
        <dbReference type="ARBA" id="ARBA00023242"/>
    </source>
</evidence>
<keyword evidence="2" id="KW-0805">Transcription regulation</keyword>
<dbReference type="GO" id="GO:0000981">
    <property type="term" value="F:DNA-binding transcription factor activity, RNA polymerase II-specific"/>
    <property type="evidence" value="ECO:0007669"/>
    <property type="project" value="InterPro"/>
</dbReference>
<evidence type="ECO:0000256" key="6">
    <source>
        <dbReference type="SAM" id="MobiDB-lite"/>
    </source>
</evidence>
<dbReference type="Gene3D" id="4.10.240.10">
    <property type="entry name" value="Zn(2)-C6 fungal-type DNA-binding domain"/>
    <property type="match status" value="1"/>
</dbReference>
<dbReference type="InterPro" id="IPR007219">
    <property type="entry name" value="XnlR_reg_dom"/>
</dbReference>
<name>A0A478ECV6_TALPI</name>
<feature type="compositionally biased region" description="Basic and acidic residues" evidence="6">
    <location>
        <begin position="371"/>
        <end position="387"/>
    </location>
</feature>
<protein>
    <recommendedName>
        <fullName evidence="7">Zn(2)-C6 fungal-type domain-containing protein</fullName>
    </recommendedName>
</protein>
<feature type="region of interest" description="Disordered" evidence="6">
    <location>
        <begin position="90"/>
        <end position="152"/>
    </location>
</feature>
<sequence>MSDPSPSSKKIGASSDISRATPTSNSNINKNAPAPLRQIRFVSSDGQPQTKRRRVTAACRTCRKRKIRCSGEQPVCKTCSDCGHKCLGYNDPDKPEKSTVPGSTKNELSQTAYADDGDDDRPLSQSPTTPRVSLAVPAAPAPNTTKSPQPKTIKLEAPIPLTKDTLNKATREQDRLAVVASPESSRTSLSSGHRTHVPYFRYFGPTAIVPGFKQMRSRFMADLKEKKIDSILVDAVCALAARFSPHPLLSPPQARPIDGEDLQPDLKRSDHGQPFAHRAMTAVVNALSCPTLSVVQACLLLAYEEFGSNHDSGLWMYLGIAIRMAQDLGMQKLQGLKHRYGRTGLRPKAIITGQAGKLSVEQSEGAQVPTKRREGGEGSNEDSQRAMEREQVDTFWSVFFLDRVISSGTGRPVTLRDEDIELYFPLQSESILSNGWPAPFPPLIRIIHLYGRVTDLINAIQEDNHIDAETLKRLAGMESDLTSIYQRLSPKLHFNTMNFQTYVKAQEGTNFILLHFWFHTLIVLLHQPTLLNSFGGRIQQLYPNSRELSMSSAKTIADILSFSELIDAKSFIGNPFTSQPMYIAACAFLMESAYYSSPSSRSGSPPVLVTDQSSAFTIPNMDSSHSSERKTNTKHSLLASAAKENYQRCYRALRTLQTYWEGTKYILTVLDQKAKGIGDPLLYTTEEMESTTEVAYAQSLASPNWQPTFQPSIGEVAGKESENQAAQSEMGSPKIDPSQAIGWALTGEINSAQPNLSLLYQLPAPQLDEGSEGQVPVKQDMTAVETHQTSHSYSQSMPTYPTHPITNSNILSPPVPKFSGPGNNNIIASNPYATTGTGPSHAVYSSALTPSQIASAYTFSSTSYQPHHHQQESHQPFSAHQYAPSHLSDTLIESQDIDMAAFHNQAEFPFIFSNDFNPYLEYLPPDVITYFGDSSSSSAAAQQQFGPTAALLSPDEEQQQQRRHQ</sequence>
<dbReference type="GO" id="GO:0008270">
    <property type="term" value="F:zinc ion binding"/>
    <property type="evidence" value="ECO:0007669"/>
    <property type="project" value="InterPro"/>
</dbReference>
<organism evidence="8 9">
    <name type="scientific">Talaromyces pinophilus</name>
    <name type="common">Penicillium pinophilum</name>
    <dbReference type="NCBI Taxonomy" id="128442"/>
    <lineage>
        <taxon>Eukaryota</taxon>
        <taxon>Fungi</taxon>
        <taxon>Dikarya</taxon>
        <taxon>Ascomycota</taxon>
        <taxon>Pezizomycotina</taxon>
        <taxon>Eurotiomycetes</taxon>
        <taxon>Eurotiomycetidae</taxon>
        <taxon>Eurotiales</taxon>
        <taxon>Trichocomaceae</taxon>
        <taxon>Talaromyces</taxon>
        <taxon>Talaromyces sect. Talaromyces</taxon>
    </lineage>
</organism>
<feature type="compositionally biased region" description="Polar residues" evidence="6">
    <location>
        <begin position="100"/>
        <end position="112"/>
    </location>
</feature>
<proteinExistence type="predicted"/>
<dbReference type="InterPro" id="IPR036864">
    <property type="entry name" value="Zn2-C6_fun-type_DNA-bd_sf"/>
</dbReference>
<feature type="domain" description="Zn(2)-C6 fungal-type" evidence="7">
    <location>
        <begin position="58"/>
        <end position="86"/>
    </location>
</feature>
<feature type="region of interest" description="Disordered" evidence="6">
    <location>
        <begin position="939"/>
        <end position="965"/>
    </location>
</feature>
<evidence type="ECO:0000313" key="8">
    <source>
        <dbReference type="EMBL" id="GAM42653.1"/>
    </source>
</evidence>
<keyword evidence="1" id="KW-0479">Metal-binding</keyword>
<dbReference type="Proteomes" id="UP000053095">
    <property type="component" value="Unassembled WGS sequence"/>
</dbReference>
<keyword evidence="9" id="KW-1185">Reference proteome</keyword>
<evidence type="ECO:0000256" key="3">
    <source>
        <dbReference type="ARBA" id="ARBA00023125"/>
    </source>
</evidence>
<feature type="compositionally biased region" description="Polar residues" evidence="6">
    <location>
        <begin position="15"/>
        <end position="30"/>
    </location>
</feature>
<dbReference type="PANTHER" id="PTHR47783">
    <property type="entry name" value="ZN(II)2CYS6 TRANSCRIPTION FACTOR (EUROFUNG)-RELATED"/>
    <property type="match status" value="1"/>
</dbReference>
<keyword evidence="5" id="KW-0539">Nucleus</keyword>
<dbReference type="PANTHER" id="PTHR47783:SF1">
    <property type="entry name" value="ZN(II)2CYS6 TRANSCRIPTION FACTOR (EUROFUNG)"/>
    <property type="match status" value="1"/>
</dbReference>
<evidence type="ECO:0000259" key="7">
    <source>
        <dbReference type="PROSITE" id="PS50048"/>
    </source>
</evidence>
<feature type="region of interest" description="Disordered" evidence="6">
    <location>
        <begin position="862"/>
        <end position="882"/>
    </location>
</feature>
<feature type="region of interest" description="Disordered" evidence="6">
    <location>
        <begin position="718"/>
        <end position="737"/>
    </location>
</feature>
<dbReference type="SMART" id="SM00906">
    <property type="entry name" value="Fungal_trans"/>
    <property type="match status" value="1"/>
</dbReference>
<dbReference type="GO" id="GO:0003677">
    <property type="term" value="F:DNA binding"/>
    <property type="evidence" value="ECO:0007669"/>
    <property type="project" value="UniProtKB-KW"/>
</dbReference>
<reference evidence="9" key="1">
    <citation type="journal article" date="2015" name="Genome Announc.">
        <title>Draft genome sequence of Talaromyces cellulolyticus strain Y-94, a source of lignocellulosic biomass-degrading enzymes.</title>
        <authorList>
            <person name="Fujii T."/>
            <person name="Koike H."/>
            <person name="Sawayama S."/>
            <person name="Yano S."/>
            <person name="Inoue H."/>
        </authorList>
    </citation>
    <scope>NUCLEOTIDE SEQUENCE [LARGE SCALE GENOMIC DNA]</scope>
    <source>
        <strain evidence="9">Y-94</strain>
    </source>
</reference>
<feature type="region of interest" description="Disordered" evidence="6">
    <location>
        <begin position="356"/>
        <end position="387"/>
    </location>
</feature>
<dbReference type="SUPFAM" id="SSF57701">
    <property type="entry name" value="Zn2/Cys6 DNA-binding domain"/>
    <property type="match status" value="1"/>
</dbReference>
<dbReference type="AlphaFoldDB" id="A0A478ECV6"/>